<comment type="similarity">
    <text evidence="1">Belongs to the LysR transcriptional regulatory family.</text>
</comment>
<dbReference type="Gene3D" id="1.10.10.10">
    <property type="entry name" value="Winged helix-like DNA-binding domain superfamily/Winged helix DNA-binding domain"/>
    <property type="match status" value="1"/>
</dbReference>
<dbReference type="SUPFAM" id="SSF53850">
    <property type="entry name" value="Periplasmic binding protein-like II"/>
    <property type="match status" value="1"/>
</dbReference>
<dbReference type="InterPro" id="IPR000847">
    <property type="entry name" value="LysR_HTH_N"/>
</dbReference>
<dbReference type="Proteomes" id="UP001501671">
    <property type="component" value="Unassembled WGS sequence"/>
</dbReference>
<keyword evidence="3" id="KW-0238">DNA-binding</keyword>
<feature type="domain" description="HTH lysR-type" evidence="5">
    <location>
        <begin position="17"/>
        <end position="75"/>
    </location>
</feature>
<dbReference type="EMBL" id="BAABFO010000022">
    <property type="protein sequence ID" value="GAA4339423.1"/>
    <property type="molecule type" value="Genomic_DNA"/>
</dbReference>
<organism evidence="6 7">
    <name type="scientific">Pigmentiphaga soli</name>
    <dbReference type="NCBI Taxonomy" id="1007095"/>
    <lineage>
        <taxon>Bacteria</taxon>
        <taxon>Pseudomonadati</taxon>
        <taxon>Pseudomonadota</taxon>
        <taxon>Betaproteobacteria</taxon>
        <taxon>Burkholderiales</taxon>
        <taxon>Alcaligenaceae</taxon>
        <taxon>Pigmentiphaga</taxon>
    </lineage>
</organism>
<dbReference type="InterPro" id="IPR036388">
    <property type="entry name" value="WH-like_DNA-bd_sf"/>
</dbReference>
<evidence type="ECO:0000256" key="3">
    <source>
        <dbReference type="ARBA" id="ARBA00023125"/>
    </source>
</evidence>
<dbReference type="InterPro" id="IPR005119">
    <property type="entry name" value="LysR_subst-bd"/>
</dbReference>
<dbReference type="PANTHER" id="PTHR30126:SF6">
    <property type="entry name" value="HTH-TYPE TRANSCRIPTIONAL REGULATOR CYSB-RELATED"/>
    <property type="match status" value="1"/>
</dbReference>
<dbReference type="Gene3D" id="3.40.190.10">
    <property type="entry name" value="Periplasmic binding protein-like II"/>
    <property type="match status" value="2"/>
</dbReference>
<evidence type="ECO:0000313" key="7">
    <source>
        <dbReference type="Proteomes" id="UP001501671"/>
    </source>
</evidence>
<dbReference type="PROSITE" id="PS50931">
    <property type="entry name" value="HTH_LYSR"/>
    <property type="match status" value="1"/>
</dbReference>
<gene>
    <name evidence="6" type="primary">cysB_4</name>
    <name evidence="6" type="ORF">GCM10023144_37610</name>
</gene>
<keyword evidence="7" id="KW-1185">Reference proteome</keyword>
<comment type="caution">
    <text evidence="6">The sequence shown here is derived from an EMBL/GenBank/DDBJ whole genome shotgun (WGS) entry which is preliminary data.</text>
</comment>
<dbReference type="PANTHER" id="PTHR30126">
    <property type="entry name" value="HTH-TYPE TRANSCRIPTIONAL REGULATOR"/>
    <property type="match status" value="1"/>
</dbReference>
<reference evidence="7" key="1">
    <citation type="journal article" date="2019" name="Int. J. Syst. Evol. Microbiol.">
        <title>The Global Catalogue of Microorganisms (GCM) 10K type strain sequencing project: providing services to taxonomists for standard genome sequencing and annotation.</title>
        <authorList>
            <consortium name="The Broad Institute Genomics Platform"/>
            <consortium name="The Broad Institute Genome Sequencing Center for Infectious Disease"/>
            <person name="Wu L."/>
            <person name="Ma J."/>
        </authorList>
    </citation>
    <scope>NUCLEOTIDE SEQUENCE [LARGE SCALE GENOMIC DNA]</scope>
    <source>
        <strain evidence="7">JCM 17666</strain>
    </source>
</reference>
<evidence type="ECO:0000313" key="6">
    <source>
        <dbReference type="EMBL" id="GAA4339423.1"/>
    </source>
</evidence>
<dbReference type="SUPFAM" id="SSF46785">
    <property type="entry name" value="Winged helix' DNA-binding domain"/>
    <property type="match status" value="1"/>
</dbReference>
<accession>A0ABP8HHY9</accession>
<evidence type="ECO:0000256" key="2">
    <source>
        <dbReference type="ARBA" id="ARBA00023015"/>
    </source>
</evidence>
<evidence type="ECO:0000256" key="1">
    <source>
        <dbReference type="ARBA" id="ARBA00009437"/>
    </source>
</evidence>
<protein>
    <submittedName>
        <fullName evidence="6">HTH-type transcriptional regulator CysB</fullName>
    </submittedName>
</protein>
<evidence type="ECO:0000259" key="5">
    <source>
        <dbReference type="PROSITE" id="PS50931"/>
    </source>
</evidence>
<name>A0ABP8HHY9_9BURK</name>
<evidence type="ECO:0000256" key="4">
    <source>
        <dbReference type="ARBA" id="ARBA00023163"/>
    </source>
</evidence>
<dbReference type="Pfam" id="PF00126">
    <property type="entry name" value="HTH_1"/>
    <property type="match status" value="1"/>
</dbReference>
<keyword evidence="2" id="KW-0805">Transcription regulation</keyword>
<keyword evidence="4" id="KW-0804">Transcription</keyword>
<dbReference type="Pfam" id="PF03466">
    <property type="entry name" value="LysR_substrate"/>
    <property type="match status" value="1"/>
</dbReference>
<dbReference type="InterPro" id="IPR036390">
    <property type="entry name" value="WH_DNA-bd_sf"/>
</dbReference>
<dbReference type="PRINTS" id="PR00039">
    <property type="entry name" value="HTHLYSR"/>
</dbReference>
<sequence>MPNGNDFRNHRISLRPMTLQQLLCFCTLVDCDLRVARTADALHTTQPAVSKMIRALETTVGGDVFMRRGNRLVGLTDTGREALVLARRAVNAARGIDALVRHGSGRASGMLRVATTHIHARYALLPVVQRFARRYPDVSLSISQGAPAQIVDWVDQGAVDLGVSTPAAVMPPSVVALPSYPIERCLIAARGHPLLRTRPLTLAAIARHPLITYDENFSSGQVVLAAFQRAGITPRIALRATEAGIIKAYVAAGVGVAVIQKRAVDAGRDTDLSVLDTGTLFPPSTTFLTLRHDSFLHGYMQDFIGMVEPRWKPAALRKAVAAHGSGASPRPARVPPST</sequence>
<proteinExistence type="inferred from homology"/>